<accession>A0AA39P2F9</accession>
<gene>
    <name evidence="2" type="ORF">IW261DRAFT_1422198</name>
</gene>
<organism evidence="2 3">
    <name type="scientific">Armillaria novae-zelandiae</name>
    <dbReference type="NCBI Taxonomy" id="153914"/>
    <lineage>
        <taxon>Eukaryota</taxon>
        <taxon>Fungi</taxon>
        <taxon>Dikarya</taxon>
        <taxon>Basidiomycota</taxon>
        <taxon>Agaricomycotina</taxon>
        <taxon>Agaricomycetes</taxon>
        <taxon>Agaricomycetidae</taxon>
        <taxon>Agaricales</taxon>
        <taxon>Marasmiineae</taxon>
        <taxon>Physalacriaceae</taxon>
        <taxon>Armillaria</taxon>
    </lineage>
</organism>
<evidence type="ECO:0000313" key="2">
    <source>
        <dbReference type="EMBL" id="KAK0475939.1"/>
    </source>
</evidence>
<sequence>MSLISIESHEQQALKRKQLRKSWTGPPKEKNNGEDSAAKKQMCKICPERPRVLEQQKNINIHKLLKDTDMFCSVLLHYFSNKNLQYINKHTYELPFTKANPERREKLCSIIDIPKLNKCLGKEDDITFGDYEVTHPNLFHMITKINPQGLLRIQSKFYKNHFTFFNQQIDKDQDIWTLDEAKWVCIHWNQGGSRHSDN</sequence>
<evidence type="ECO:0000313" key="3">
    <source>
        <dbReference type="Proteomes" id="UP001175227"/>
    </source>
</evidence>
<comment type="caution">
    <text evidence="2">The sequence shown here is derived from an EMBL/GenBank/DDBJ whole genome shotgun (WGS) entry which is preliminary data.</text>
</comment>
<dbReference type="EMBL" id="JAUEPR010000022">
    <property type="protein sequence ID" value="KAK0475939.1"/>
    <property type="molecule type" value="Genomic_DNA"/>
</dbReference>
<protein>
    <submittedName>
        <fullName evidence="2">Uncharacterized protein</fullName>
    </submittedName>
</protein>
<feature type="region of interest" description="Disordered" evidence="1">
    <location>
        <begin position="15"/>
        <end position="40"/>
    </location>
</feature>
<proteinExistence type="predicted"/>
<reference evidence="2" key="1">
    <citation type="submission" date="2023-06" db="EMBL/GenBank/DDBJ databases">
        <authorList>
            <consortium name="Lawrence Berkeley National Laboratory"/>
            <person name="Ahrendt S."/>
            <person name="Sahu N."/>
            <person name="Indic B."/>
            <person name="Wong-Bajracharya J."/>
            <person name="Merenyi Z."/>
            <person name="Ke H.-M."/>
            <person name="Monk M."/>
            <person name="Kocsube S."/>
            <person name="Drula E."/>
            <person name="Lipzen A."/>
            <person name="Balint B."/>
            <person name="Henrissat B."/>
            <person name="Andreopoulos B."/>
            <person name="Martin F.M."/>
            <person name="Harder C.B."/>
            <person name="Rigling D."/>
            <person name="Ford K.L."/>
            <person name="Foster G.D."/>
            <person name="Pangilinan J."/>
            <person name="Papanicolaou A."/>
            <person name="Barry K."/>
            <person name="LaButti K."/>
            <person name="Viragh M."/>
            <person name="Koriabine M."/>
            <person name="Yan M."/>
            <person name="Riley R."/>
            <person name="Champramary S."/>
            <person name="Plett K.L."/>
            <person name="Tsai I.J."/>
            <person name="Slot J."/>
            <person name="Sipos G."/>
            <person name="Plett J."/>
            <person name="Nagy L.G."/>
            <person name="Grigoriev I.V."/>
        </authorList>
    </citation>
    <scope>NUCLEOTIDE SEQUENCE</scope>
    <source>
        <strain evidence="2">ICMP 16352</strain>
    </source>
</reference>
<keyword evidence="3" id="KW-1185">Reference proteome</keyword>
<evidence type="ECO:0000256" key="1">
    <source>
        <dbReference type="SAM" id="MobiDB-lite"/>
    </source>
</evidence>
<dbReference type="AlphaFoldDB" id="A0AA39P2F9"/>
<feature type="compositionally biased region" description="Basic and acidic residues" evidence="1">
    <location>
        <begin position="27"/>
        <end position="38"/>
    </location>
</feature>
<name>A0AA39P2F9_9AGAR</name>
<dbReference type="Proteomes" id="UP001175227">
    <property type="component" value="Unassembled WGS sequence"/>
</dbReference>